<gene>
    <name evidence="3" type="ORF">CA163_24685</name>
</gene>
<reference evidence="3 4" key="1">
    <citation type="journal article" date="2017" name="Appl. Environ. Microbiol.">
        <title>Parallel evolution of two clades of a major Atlantic endemic Vibrio parahaemolyticus pathogen lineage by independent acquisition of related pathogenicity islands.</title>
        <authorList>
            <person name="Xu F."/>
            <person name="Gonzalez-Escalona N."/>
            <person name="Drees K.P."/>
            <person name="Sebra R.P."/>
            <person name="Cooper V.S."/>
            <person name="Jones S.H."/>
            <person name="Whistler C.A."/>
        </authorList>
    </citation>
    <scope>NUCLEOTIDE SEQUENCE [LARGE SCALE GENOMIC DNA]</scope>
    <source>
        <strain evidence="3 4">MAVP-3</strain>
    </source>
</reference>
<feature type="non-terminal residue" evidence="3">
    <location>
        <position position="117"/>
    </location>
</feature>
<dbReference type="GO" id="GO:0005886">
    <property type="term" value="C:plasma membrane"/>
    <property type="evidence" value="ECO:0007669"/>
    <property type="project" value="TreeGrafter"/>
</dbReference>
<dbReference type="GO" id="GO:0043952">
    <property type="term" value="P:protein transport by the Sec complex"/>
    <property type="evidence" value="ECO:0007669"/>
    <property type="project" value="TreeGrafter"/>
</dbReference>
<feature type="domain" description="SecA family profile" evidence="2">
    <location>
        <begin position="1"/>
        <end position="117"/>
    </location>
</feature>
<proteinExistence type="predicted"/>
<dbReference type="SMART" id="SM00958">
    <property type="entry name" value="SecA_PP_bind"/>
    <property type="match status" value="1"/>
</dbReference>
<dbReference type="Gene3D" id="3.90.1440.10">
    <property type="entry name" value="SecA, preprotein cross-linking domain"/>
    <property type="match status" value="1"/>
</dbReference>
<evidence type="ECO:0000313" key="3">
    <source>
        <dbReference type="EMBL" id="OXE30183.1"/>
    </source>
</evidence>
<protein>
    <recommendedName>
        <fullName evidence="2">SecA family profile domain-containing protein</fullName>
    </recommendedName>
</protein>
<dbReference type="GO" id="GO:0031522">
    <property type="term" value="C:cell envelope Sec protein transport complex"/>
    <property type="evidence" value="ECO:0007669"/>
    <property type="project" value="TreeGrafter"/>
</dbReference>
<dbReference type="SUPFAM" id="SSF81767">
    <property type="entry name" value="Pre-protein crosslinking domain of SecA"/>
    <property type="match status" value="1"/>
</dbReference>
<feature type="non-terminal residue" evidence="3">
    <location>
        <position position="1"/>
    </location>
</feature>
<keyword evidence="1" id="KW-1003">Cell membrane</keyword>
<dbReference type="EMBL" id="NIXT01002469">
    <property type="protein sequence ID" value="OXE30183.1"/>
    <property type="molecule type" value="Genomic_DNA"/>
</dbReference>
<dbReference type="PRINTS" id="PR00906">
    <property type="entry name" value="SECA"/>
</dbReference>
<sequence>PANISLLHHVNAALRAHVLFERNVDYIVNDDGEVVIVDEHTGRTMPGRRWSEGLHQAVEAKEGVKIQNENQTLASITFQNYFRLYEKLSGMTGTADTEAFEFQSIYGLETVVIPTNK</sequence>
<dbReference type="InterPro" id="IPR011130">
    <property type="entry name" value="SecA_preprotein_X-link_dom"/>
</dbReference>
<dbReference type="InterPro" id="IPR000185">
    <property type="entry name" value="SecA"/>
</dbReference>
<dbReference type="GO" id="GO:0006886">
    <property type="term" value="P:intracellular protein transport"/>
    <property type="evidence" value="ECO:0007669"/>
    <property type="project" value="InterPro"/>
</dbReference>
<dbReference type="GO" id="GO:0005524">
    <property type="term" value="F:ATP binding"/>
    <property type="evidence" value="ECO:0007669"/>
    <property type="project" value="InterPro"/>
</dbReference>
<evidence type="ECO:0000313" key="4">
    <source>
        <dbReference type="Proteomes" id="UP000214596"/>
    </source>
</evidence>
<name>A0A227J4Z8_VIBPH</name>
<accession>A0A227J4Z8</accession>
<keyword evidence="1" id="KW-0472">Membrane</keyword>
<dbReference type="SMART" id="SM00957">
    <property type="entry name" value="SecA_DEAD"/>
    <property type="match status" value="1"/>
</dbReference>
<dbReference type="PANTHER" id="PTHR30612">
    <property type="entry name" value="SECA INNER MEMBRANE COMPONENT OF SEC PROTEIN SECRETION SYSTEM"/>
    <property type="match status" value="1"/>
</dbReference>
<dbReference type="Proteomes" id="UP000214596">
    <property type="component" value="Unassembled WGS sequence"/>
</dbReference>
<evidence type="ECO:0000259" key="2">
    <source>
        <dbReference type="PROSITE" id="PS51196"/>
    </source>
</evidence>
<dbReference type="STRING" id="670.ACZ92_15530"/>
<comment type="caution">
    <text evidence="3">The sequence shown here is derived from an EMBL/GenBank/DDBJ whole genome shotgun (WGS) entry which is preliminary data.</text>
</comment>
<dbReference type="GO" id="GO:0017038">
    <property type="term" value="P:protein import"/>
    <property type="evidence" value="ECO:0007669"/>
    <property type="project" value="InterPro"/>
</dbReference>
<dbReference type="InterPro" id="IPR036670">
    <property type="entry name" value="SecA_X-link_sf"/>
</dbReference>
<dbReference type="InterPro" id="IPR011115">
    <property type="entry name" value="SecA_DEAD"/>
</dbReference>
<dbReference type="GO" id="GO:0006605">
    <property type="term" value="P:protein targeting"/>
    <property type="evidence" value="ECO:0007669"/>
    <property type="project" value="InterPro"/>
</dbReference>
<dbReference type="PANTHER" id="PTHR30612:SF0">
    <property type="entry name" value="CHLOROPLAST PROTEIN-TRANSPORTING ATPASE"/>
    <property type="match status" value="1"/>
</dbReference>
<evidence type="ECO:0000256" key="1">
    <source>
        <dbReference type="ARBA" id="ARBA00022475"/>
    </source>
</evidence>
<dbReference type="Pfam" id="PF01043">
    <property type="entry name" value="SecA_PP_bind"/>
    <property type="match status" value="1"/>
</dbReference>
<organism evidence="3 4">
    <name type="scientific">Vibrio parahaemolyticus</name>
    <dbReference type="NCBI Taxonomy" id="670"/>
    <lineage>
        <taxon>Bacteria</taxon>
        <taxon>Pseudomonadati</taxon>
        <taxon>Pseudomonadota</taxon>
        <taxon>Gammaproteobacteria</taxon>
        <taxon>Vibrionales</taxon>
        <taxon>Vibrionaceae</taxon>
        <taxon>Vibrio</taxon>
    </lineage>
</organism>
<dbReference type="GO" id="GO:0005829">
    <property type="term" value="C:cytosol"/>
    <property type="evidence" value="ECO:0007669"/>
    <property type="project" value="TreeGrafter"/>
</dbReference>
<dbReference type="AlphaFoldDB" id="A0A227J4Z8"/>
<dbReference type="PROSITE" id="PS51196">
    <property type="entry name" value="SECA_MOTOR_DEAD"/>
    <property type="match status" value="1"/>
</dbReference>
<dbReference type="InterPro" id="IPR014018">
    <property type="entry name" value="SecA_motor_DEAD"/>
</dbReference>